<reference evidence="1" key="2">
    <citation type="submission" date="2015-03" db="EMBL/GenBank/DDBJ databases">
        <authorList>
            <person name="Chow C.-E.T."/>
            <person name="Winget D.M."/>
            <person name="White R.A.III."/>
            <person name="Hallam S.J."/>
            <person name="Suttle C.A."/>
        </authorList>
    </citation>
    <scope>NUCLEOTIDE SEQUENCE</scope>
    <source>
        <strain evidence="1">Anoxic3_4</strain>
    </source>
</reference>
<reference evidence="1" key="1">
    <citation type="journal article" date="2015" name="Front. Microbiol.">
        <title>Combining genomic sequencing methods to explore viral diversity and reveal potential virus-host interactions.</title>
        <authorList>
            <person name="Chow C.E."/>
            <person name="Winget D.M."/>
            <person name="White R.A.III."/>
            <person name="Hallam S.J."/>
            <person name="Suttle C.A."/>
        </authorList>
    </citation>
    <scope>NUCLEOTIDE SEQUENCE</scope>
    <source>
        <strain evidence="1">Anoxic3_4</strain>
    </source>
</reference>
<organism evidence="1">
    <name type="scientific">uncultured marine virus</name>
    <dbReference type="NCBI Taxonomy" id="186617"/>
    <lineage>
        <taxon>Viruses</taxon>
        <taxon>environmental samples</taxon>
    </lineage>
</organism>
<dbReference type="EMBL" id="KR029579">
    <property type="protein sequence ID" value="AKH46149.1"/>
    <property type="molecule type" value="Genomic_DNA"/>
</dbReference>
<proteinExistence type="predicted"/>
<protein>
    <submittedName>
        <fullName evidence="1">Uncharacterized protein</fullName>
    </submittedName>
</protein>
<name>A0A0F7L0S8_9VIRU</name>
<accession>A0A0F7L0S8</accession>
<sequence length="59" mass="7490">MFNRGRVAFRGINNRYHHPTRIFELLRVVNRKILVDNRDGRNKRRCKSWRRRCKSWRRH</sequence>
<evidence type="ECO:0000313" key="1">
    <source>
        <dbReference type="EMBL" id="AKH46149.1"/>
    </source>
</evidence>